<dbReference type="EMBL" id="CM046389">
    <property type="protein sequence ID" value="KAI8566038.1"/>
    <property type="molecule type" value="Genomic_DNA"/>
</dbReference>
<accession>A0ACC0PML1</accession>
<comment type="caution">
    <text evidence="1">The sequence shown here is derived from an EMBL/GenBank/DDBJ whole genome shotgun (WGS) entry which is preliminary data.</text>
</comment>
<reference evidence="1" key="1">
    <citation type="submission" date="2022-02" db="EMBL/GenBank/DDBJ databases">
        <title>Plant Genome Project.</title>
        <authorList>
            <person name="Zhang R.-G."/>
        </authorList>
    </citation>
    <scope>NUCLEOTIDE SEQUENCE</scope>
    <source>
        <strain evidence="1">AT1</strain>
    </source>
</reference>
<evidence type="ECO:0000313" key="2">
    <source>
        <dbReference type="Proteomes" id="UP001062846"/>
    </source>
</evidence>
<dbReference type="Proteomes" id="UP001062846">
    <property type="component" value="Chromosome 2"/>
</dbReference>
<evidence type="ECO:0000313" key="1">
    <source>
        <dbReference type="EMBL" id="KAI8566038.1"/>
    </source>
</evidence>
<name>A0ACC0PML1_RHOML</name>
<keyword evidence="2" id="KW-1185">Reference proteome</keyword>
<organism evidence="1 2">
    <name type="scientific">Rhododendron molle</name>
    <name type="common">Chinese azalea</name>
    <name type="synonym">Azalea mollis</name>
    <dbReference type="NCBI Taxonomy" id="49168"/>
    <lineage>
        <taxon>Eukaryota</taxon>
        <taxon>Viridiplantae</taxon>
        <taxon>Streptophyta</taxon>
        <taxon>Embryophyta</taxon>
        <taxon>Tracheophyta</taxon>
        <taxon>Spermatophyta</taxon>
        <taxon>Magnoliopsida</taxon>
        <taxon>eudicotyledons</taxon>
        <taxon>Gunneridae</taxon>
        <taxon>Pentapetalae</taxon>
        <taxon>asterids</taxon>
        <taxon>Ericales</taxon>
        <taxon>Ericaceae</taxon>
        <taxon>Ericoideae</taxon>
        <taxon>Rhodoreae</taxon>
        <taxon>Rhododendron</taxon>
    </lineage>
</organism>
<sequence length="578" mass="65889">METIEHKTITANGINIHIAEKGQGPLVLFLHGFPGLWYSWRHQILYMAAHGYRAVAPDLRGYGDTTGAPVDDCTKFTSLHVVGDIVALLDAIAPDEHQVFVVGHDWGAFMAWSLCLYRPDRVKALVNLSVHFMPRDPVMKPIAMFRGLYGDDHYMCRFQVPGDIEAEFAQIGVRDVVKKFLTYRDPCTFYFPKGKGFGGFPDTPGILPSWLSEEDVDYYTSKFEKNGFTGGINYYRAFDFRRPLLAKLYREREGGREMETIEHKTITANGINIHIAEKGQGPLVLFLHGFPELWYSWRHQILFMAAHGYRAMAPDLRGYGDTTGAPLHDSSKFTTLHVVGDIIALLDAIAPNEHQVFVVGHDWGANIAWSLCLYRPDRVKALVNLSVHFRSRNPMLKPVDKFRAIFGDDHYICRFQEPGDIEAEFAEVGVREVVKKFLTYRNPGTFYFPKGKGFECFPDTPDILPSWLLEEDVDYYTSKFEKNGFTGGLNYYRALDLNWELAAPWTEAQVKVPTKFIVGDLDLVYNVPGTKEFIHSGVFKKYVPLLDEVVVMEGVAHFLNQEKSDEINQHILEFIKKF</sequence>
<protein>
    <submittedName>
        <fullName evidence="1">Uncharacterized protein</fullName>
    </submittedName>
</protein>
<gene>
    <name evidence="1" type="ORF">RHMOL_Rhmol02G0008200</name>
</gene>
<proteinExistence type="predicted"/>